<dbReference type="PANTHER" id="PTHR13078:SF57">
    <property type="entry name" value="DEHYDRATASE, PUTATIVE (AFU_ORTHOLOGUE AFUA_5G00640)-RELATED"/>
    <property type="match status" value="1"/>
</dbReference>
<dbReference type="HOGENOM" id="CLU_1603305_0_0_1"/>
<dbReference type="GO" id="GO:0003857">
    <property type="term" value="F:(3S)-3-hydroxyacyl-CoA dehydrogenase (NAD+) activity"/>
    <property type="evidence" value="ECO:0007669"/>
    <property type="project" value="TreeGrafter"/>
</dbReference>
<sequence>MLVPGAGHEFPVQGVSWKRREVLMLANSIGIKADELRFLCSCHKPHMYQSKYHYLIRIKALHPNFSVFPTYSLIPEVADSYARQKAVRILGAPDLHHLHRVDGQHQLTVVKPLPTTSAGCKFELRNNFVDVHDKGKHGTVIETEQSIVNRESGELYTNVVSSGFIA</sequence>
<evidence type="ECO:0000313" key="3">
    <source>
        <dbReference type="Proteomes" id="UP000009886"/>
    </source>
</evidence>
<dbReference type="GO" id="GO:0006635">
    <property type="term" value="P:fatty acid beta-oxidation"/>
    <property type="evidence" value="ECO:0007669"/>
    <property type="project" value="TreeGrafter"/>
</dbReference>
<dbReference type="RefSeq" id="XP_014531078.2">
    <property type="nucleotide sequence ID" value="XM_014675592.2"/>
</dbReference>
<gene>
    <name evidence="2" type="ORF">PDIP_69210</name>
</gene>
<dbReference type="KEGG" id="pdp:PDIP_69210"/>
<dbReference type="GO" id="GO:0005777">
    <property type="term" value="C:peroxisome"/>
    <property type="evidence" value="ECO:0007669"/>
    <property type="project" value="TreeGrafter"/>
</dbReference>
<dbReference type="GO" id="GO:0044594">
    <property type="term" value="F:17-beta-hydroxysteroid dehydrogenase (NAD+) activity"/>
    <property type="evidence" value="ECO:0007669"/>
    <property type="project" value="TreeGrafter"/>
</dbReference>
<dbReference type="AlphaFoldDB" id="K9FFJ3"/>
<dbReference type="InterPro" id="IPR029069">
    <property type="entry name" value="HotDog_dom_sf"/>
</dbReference>
<organism evidence="2 3">
    <name type="scientific">Penicillium digitatum (strain Pd1 / CECT 20795)</name>
    <name type="common">Green mold</name>
    <dbReference type="NCBI Taxonomy" id="1170230"/>
    <lineage>
        <taxon>Eukaryota</taxon>
        <taxon>Fungi</taxon>
        <taxon>Dikarya</taxon>
        <taxon>Ascomycota</taxon>
        <taxon>Pezizomycotina</taxon>
        <taxon>Eurotiomycetes</taxon>
        <taxon>Eurotiomycetidae</taxon>
        <taxon>Eurotiales</taxon>
        <taxon>Aspergillaceae</taxon>
        <taxon>Penicillium</taxon>
    </lineage>
</organism>
<dbReference type="GeneID" id="26235237"/>
<reference evidence="3" key="1">
    <citation type="journal article" date="2012" name="BMC Genomics">
        <title>Genome sequence of the necrotrophic fungus Penicillium digitatum, the main postharvest pathogen of citrus.</title>
        <authorList>
            <person name="Marcet-Houben M."/>
            <person name="Ballester A.-R."/>
            <person name="de la Fuente B."/>
            <person name="Harries E."/>
            <person name="Marcos J.F."/>
            <person name="Gonzalez-Candelas L."/>
            <person name="Gabaldon T."/>
        </authorList>
    </citation>
    <scope>NUCLEOTIDE SEQUENCE [LARGE SCALE GENOMIC DNA]</scope>
    <source>
        <strain evidence="3">Pd1 / CECT 20795</strain>
    </source>
</reference>
<feature type="domain" description="Peroxisomal multifunctional enzyme type 2-like N-terminal" evidence="1">
    <location>
        <begin position="60"/>
        <end position="165"/>
    </location>
</feature>
<dbReference type="InterPro" id="IPR054357">
    <property type="entry name" value="MFE-2_N"/>
</dbReference>
<dbReference type="Proteomes" id="UP000009886">
    <property type="component" value="Unassembled WGS sequence"/>
</dbReference>
<accession>K9FFJ3</accession>
<dbReference type="Pfam" id="PF22622">
    <property type="entry name" value="MFE-2_hydrat-2_N"/>
    <property type="match status" value="1"/>
</dbReference>
<proteinExistence type="predicted"/>
<dbReference type="Gene3D" id="3.10.129.10">
    <property type="entry name" value="Hotdog Thioesterase"/>
    <property type="match status" value="1"/>
</dbReference>
<dbReference type="SUPFAM" id="SSF54637">
    <property type="entry name" value="Thioesterase/thiol ester dehydrase-isomerase"/>
    <property type="match status" value="1"/>
</dbReference>
<comment type="caution">
    <text evidence="2">The sequence shown here is derived from an EMBL/GenBank/DDBJ whole genome shotgun (WGS) entry which is preliminary data.</text>
</comment>
<dbReference type="GO" id="GO:0004300">
    <property type="term" value="F:enoyl-CoA hydratase activity"/>
    <property type="evidence" value="ECO:0007669"/>
    <property type="project" value="TreeGrafter"/>
</dbReference>
<evidence type="ECO:0000259" key="1">
    <source>
        <dbReference type="Pfam" id="PF22622"/>
    </source>
</evidence>
<protein>
    <submittedName>
        <fullName evidence="2">Peroxisomal dehydratase, putative</fullName>
    </submittedName>
</protein>
<evidence type="ECO:0000313" key="2">
    <source>
        <dbReference type="EMBL" id="EKV08235.1"/>
    </source>
</evidence>
<dbReference type="OrthoDB" id="60204at2759"/>
<dbReference type="VEuPathDB" id="FungiDB:PDIP_69210"/>
<dbReference type="PANTHER" id="PTHR13078">
    <property type="entry name" value="PEROXISOMAL MULTIFUNCTIONAL ENZYME TYPE 2-RELATED"/>
    <property type="match status" value="1"/>
</dbReference>
<name>K9FFJ3_PEND1</name>
<dbReference type="EMBL" id="AKCU01000442">
    <property type="protein sequence ID" value="EKV08235.1"/>
    <property type="molecule type" value="Genomic_DNA"/>
</dbReference>